<dbReference type="GO" id="GO:0018580">
    <property type="term" value="F:nitronate monooxygenase activity"/>
    <property type="evidence" value="ECO:0007669"/>
    <property type="project" value="InterPro"/>
</dbReference>
<reference evidence="4 5" key="1">
    <citation type="submission" date="2018-11" db="EMBL/GenBank/DDBJ databases">
        <title>Rufibacter latericius sp. nov., isolated from water in Baiyang Lake.</title>
        <authorList>
            <person name="Yang Y."/>
        </authorList>
    </citation>
    <scope>NUCLEOTIDE SEQUENCE [LARGE SCALE GENOMIC DNA]</scope>
    <source>
        <strain evidence="4 5">R-22-1c-1</strain>
    </source>
</reference>
<keyword evidence="5" id="KW-1185">Reference proteome</keyword>
<gene>
    <name evidence="4" type="ORF">EFB08_21100</name>
</gene>
<comment type="caution">
    <text evidence="4">The sequence shown here is derived from an EMBL/GenBank/DDBJ whole genome shotgun (WGS) entry which is preliminary data.</text>
</comment>
<name>A0A3M9MAQ3_9BACT</name>
<evidence type="ECO:0000256" key="2">
    <source>
        <dbReference type="ARBA" id="ARBA00022643"/>
    </source>
</evidence>
<dbReference type="Gene3D" id="3.20.20.70">
    <property type="entry name" value="Aldolase class I"/>
    <property type="match status" value="1"/>
</dbReference>
<dbReference type="CDD" id="cd04730">
    <property type="entry name" value="NPD_like"/>
    <property type="match status" value="1"/>
</dbReference>
<sequence>MNKKNRITEILGIEYPIIQGAMSWITNAELVAAVSNAGGLGMLGPHAGHNTNPKSFEEIVDRLRKEIHKVKLLTDKPFAVPVVLTNDLSTIDKIADLLIEEGVKAVLINGIDNFDFEPLVKKFKVHDIKIIYRSLNPSIENATYAEQLGVDILVATGFDEGGTVPDKVIGTFSIVPMISDAVSIPVMAAGGIADVRGVRAAFALGAEGVFAGTVFIATTENPAAENVKHLLVDHTASDLLLFRTNPAYYRSIPTPYSQELLAMDERGQTRNEIADKMYSEQGLKVGMLDGNLEKGYITVGNGVSYIKSIRSVKEIIDDLMQDFKRLSTESKQVVQERNNRSLTF</sequence>
<accession>A0A3M9MAQ3</accession>
<evidence type="ECO:0000256" key="3">
    <source>
        <dbReference type="ARBA" id="ARBA00023002"/>
    </source>
</evidence>
<proteinExistence type="predicted"/>
<keyword evidence="2" id="KW-0288">FMN</keyword>
<evidence type="ECO:0000313" key="4">
    <source>
        <dbReference type="EMBL" id="RNI22596.1"/>
    </source>
</evidence>
<dbReference type="InterPro" id="IPR004136">
    <property type="entry name" value="NMO"/>
</dbReference>
<protein>
    <submittedName>
        <fullName evidence="4">Nitronate monooxygenase</fullName>
    </submittedName>
</protein>
<dbReference type="Proteomes" id="UP000272117">
    <property type="component" value="Unassembled WGS sequence"/>
</dbReference>
<keyword evidence="1" id="KW-0285">Flavoprotein</keyword>
<dbReference type="RefSeq" id="WP_123128953.1">
    <property type="nucleotide sequence ID" value="NZ_RJJD01000021.1"/>
</dbReference>
<dbReference type="AlphaFoldDB" id="A0A3M9MAQ3"/>
<keyword evidence="4" id="KW-0503">Monooxygenase</keyword>
<dbReference type="SUPFAM" id="SSF51412">
    <property type="entry name" value="Inosine monophosphate dehydrogenase (IMPDH)"/>
    <property type="match status" value="1"/>
</dbReference>
<dbReference type="OrthoDB" id="9778912at2"/>
<dbReference type="Pfam" id="PF03060">
    <property type="entry name" value="NMO"/>
    <property type="match status" value="1"/>
</dbReference>
<evidence type="ECO:0000256" key="1">
    <source>
        <dbReference type="ARBA" id="ARBA00022630"/>
    </source>
</evidence>
<dbReference type="EMBL" id="RJJD01000021">
    <property type="protein sequence ID" value="RNI22596.1"/>
    <property type="molecule type" value="Genomic_DNA"/>
</dbReference>
<organism evidence="4 5">
    <name type="scientific">Rufibacter latericius</name>
    <dbReference type="NCBI Taxonomy" id="2487040"/>
    <lineage>
        <taxon>Bacteria</taxon>
        <taxon>Pseudomonadati</taxon>
        <taxon>Bacteroidota</taxon>
        <taxon>Cytophagia</taxon>
        <taxon>Cytophagales</taxon>
        <taxon>Hymenobacteraceae</taxon>
        <taxon>Rufibacter</taxon>
    </lineage>
</organism>
<dbReference type="InterPro" id="IPR013785">
    <property type="entry name" value="Aldolase_TIM"/>
</dbReference>
<dbReference type="PANTHER" id="PTHR32332:SF20">
    <property type="entry name" value="2-NITROPROPANE DIOXYGENASE-LIKE PROTEIN"/>
    <property type="match status" value="1"/>
</dbReference>
<evidence type="ECO:0000313" key="5">
    <source>
        <dbReference type="Proteomes" id="UP000272117"/>
    </source>
</evidence>
<dbReference type="PANTHER" id="PTHR32332">
    <property type="entry name" value="2-NITROPROPANE DIOXYGENASE"/>
    <property type="match status" value="1"/>
</dbReference>
<keyword evidence="3" id="KW-0560">Oxidoreductase</keyword>